<dbReference type="OrthoDB" id="2149712at2"/>
<evidence type="ECO:0000313" key="2">
    <source>
        <dbReference type="Proteomes" id="UP000297646"/>
    </source>
</evidence>
<name>A0A4Z0S3E5_WEICO</name>
<dbReference type="EMBL" id="PVSN01000017">
    <property type="protein sequence ID" value="TGE74917.1"/>
    <property type="molecule type" value="Genomic_DNA"/>
</dbReference>
<evidence type="ECO:0000313" key="1">
    <source>
        <dbReference type="EMBL" id="TGE74917.1"/>
    </source>
</evidence>
<accession>A0A4Z0S3E5</accession>
<comment type="caution">
    <text evidence="1">The sequence shown here is derived from an EMBL/GenBank/DDBJ whole genome shotgun (WGS) entry which is preliminary data.</text>
</comment>
<dbReference type="AlphaFoldDB" id="A0A4Z0S3E5"/>
<gene>
    <name evidence="1" type="ORF">C6P11_02720</name>
</gene>
<reference evidence="1 2" key="1">
    <citation type="submission" date="2018-03" db="EMBL/GenBank/DDBJ databases">
        <title>Genome sequencing of Weissella confusa isolates.</title>
        <authorList>
            <person name="Kajala I."/>
            <person name="Baruah R."/>
            <person name="Bergsveinson J."/>
            <person name="Juvonen R."/>
            <person name="Ziola B."/>
        </authorList>
    </citation>
    <scope>NUCLEOTIDE SEQUENCE [LARGE SCALE GENOMIC DNA]</scope>
    <source>
        <strain evidence="1 2">VTT E-062653</strain>
    </source>
</reference>
<proteinExistence type="predicted"/>
<dbReference type="Proteomes" id="UP000297646">
    <property type="component" value="Unassembled WGS sequence"/>
</dbReference>
<dbReference type="RefSeq" id="WP_135518372.1">
    <property type="nucleotide sequence ID" value="NZ_PVSN01000017.1"/>
</dbReference>
<sequence>MKLKNYQIYMIGNYLQSLTLPAQVSRAKTKLIAKMNDVLRDQSEDEQELLKQFNATKTDKGWDFGTVENKQAYEVELDKLKSEIVVISISEYPTLEQALKDYFKTYDGDIAPEYADSFDAFYDALEIEENEEI</sequence>
<evidence type="ECO:0008006" key="3">
    <source>
        <dbReference type="Google" id="ProtNLM"/>
    </source>
</evidence>
<protein>
    <recommendedName>
        <fullName evidence="3">DUF1617 family protein</fullName>
    </recommendedName>
</protein>
<organism evidence="1 2">
    <name type="scientific">Weissella confusa</name>
    <name type="common">Lactobacillus confusus</name>
    <dbReference type="NCBI Taxonomy" id="1583"/>
    <lineage>
        <taxon>Bacteria</taxon>
        <taxon>Bacillati</taxon>
        <taxon>Bacillota</taxon>
        <taxon>Bacilli</taxon>
        <taxon>Lactobacillales</taxon>
        <taxon>Lactobacillaceae</taxon>
        <taxon>Weissella</taxon>
    </lineage>
</organism>